<proteinExistence type="predicted"/>
<evidence type="ECO:0000256" key="2">
    <source>
        <dbReference type="SAM" id="Phobius"/>
    </source>
</evidence>
<protein>
    <submittedName>
        <fullName evidence="3">Flagellar basal body protein FliL</fullName>
    </submittedName>
</protein>
<feature type="region of interest" description="Disordered" evidence="1">
    <location>
        <begin position="239"/>
        <end position="293"/>
    </location>
</feature>
<feature type="compositionally biased region" description="Low complexity" evidence="1">
    <location>
        <begin position="96"/>
        <end position="167"/>
    </location>
</feature>
<feature type="transmembrane region" description="Helical" evidence="2">
    <location>
        <begin position="211"/>
        <end position="232"/>
    </location>
</feature>
<feature type="compositionally biased region" description="Pro residues" evidence="1">
    <location>
        <begin position="252"/>
        <end position="267"/>
    </location>
</feature>
<feature type="compositionally biased region" description="Low complexity" evidence="1">
    <location>
        <begin position="239"/>
        <end position="251"/>
    </location>
</feature>
<dbReference type="STRING" id="1962155.B1813_14610"/>
<dbReference type="Proteomes" id="UP000192591">
    <property type="component" value="Unassembled WGS sequence"/>
</dbReference>
<comment type="caution">
    <text evidence="3">The sequence shown here is derived from an EMBL/GenBank/DDBJ whole genome shotgun (WGS) entry which is preliminary data.</text>
</comment>
<dbReference type="EMBL" id="MWIH01000006">
    <property type="protein sequence ID" value="OQO90763.1"/>
    <property type="molecule type" value="Genomic_DNA"/>
</dbReference>
<organism evidence="3 4">
    <name type="scientific">Saccharomonospora piscinae</name>
    <dbReference type="NCBI Taxonomy" id="687388"/>
    <lineage>
        <taxon>Bacteria</taxon>
        <taxon>Bacillati</taxon>
        <taxon>Actinomycetota</taxon>
        <taxon>Actinomycetes</taxon>
        <taxon>Pseudonocardiales</taxon>
        <taxon>Pseudonocardiaceae</taxon>
        <taxon>Saccharomonospora</taxon>
    </lineage>
</organism>
<evidence type="ECO:0000256" key="1">
    <source>
        <dbReference type="SAM" id="MobiDB-lite"/>
    </source>
</evidence>
<feature type="compositionally biased region" description="Polar residues" evidence="1">
    <location>
        <begin position="31"/>
        <end position="40"/>
    </location>
</feature>
<keyword evidence="2" id="KW-1133">Transmembrane helix</keyword>
<accession>A0A1V9A164</accession>
<keyword evidence="3" id="KW-0282">Flagellum</keyword>
<gene>
    <name evidence="3" type="ORF">B1813_14610</name>
</gene>
<evidence type="ECO:0000313" key="4">
    <source>
        <dbReference type="Proteomes" id="UP000192591"/>
    </source>
</evidence>
<feature type="compositionally biased region" description="Low complexity" evidence="1">
    <location>
        <begin position="64"/>
        <end position="79"/>
    </location>
</feature>
<keyword evidence="2" id="KW-0812">Transmembrane</keyword>
<reference evidence="3 4" key="1">
    <citation type="submission" date="2017-02" db="EMBL/GenBank/DDBJ databases">
        <title>Draft genome of Saccharomonospora sp. 154.</title>
        <authorList>
            <person name="Alonso-Carmona G.S."/>
            <person name="De La Haba R."/>
            <person name="Vera-Gargallo B."/>
            <person name="Sandoval-Trujillo A.H."/>
            <person name="Ramirez-Duran N."/>
            <person name="Ventosa A."/>
        </authorList>
    </citation>
    <scope>NUCLEOTIDE SEQUENCE [LARGE SCALE GENOMIC DNA]</scope>
    <source>
        <strain evidence="3 4">LRS4.154</strain>
    </source>
</reference>
<dbReference type="RefSeq" id="WP_081192844.1">
    <property type="nucleotide sequence ID" value="NZ_MWIH01000006.1"/>
</dbReference>
<keyword evidence="2" id="KW-0472">Membrane</keyword>
<keyword evidence="4" id="KW-1185">Reference proteome</keyword>
<feature type="region of interest" description="Disordered" evidence="1">
    <location>
        <begin position="30"/>
        <end position="208"/>
    </location>
</feature>
<name>A0A1V9A164_SACPI</name>
<keyword evidence="3" id="KW-0969">Cilium</keyword>
<sequence>MTWQEELRKLDESLASGNLSADEYRTRRDQILSSAVSSPDQVEGSAGGDGNADSTQIIAPLSDQQQQHPQQGQPPQQGGDATQVVSSTDAGPERTQAVQPWQAQHPQAHPPQQGGQYPGSPSGGFPQPHQAQQSPAGGFPQPQSSPPGGFAAQQNQQQQQQPWNAPQHDSSPPWGGGEFPPLTPQGSPEWGVSQGPESFDEPEPSGKGRKALFSALAVVLVAGIGTAVYFLFIAGGDSQTAQPPAPSTSQQQPPPQTPTSTPLPKPPPPKEEPADNKAALIDPPGEERPGAGSFDYEVLESNSDMLPPTVIDALGDTDMGDGLLKTTVDDDITYGLYSIEVGSEDDAVAVANEYGVAQQEGGIPAQRKLSMQGVQVFGAGASEYTVLRAVYTLYDRVVIVEAFSEDEDVEPVFTDLLDEQVNHAPPSHTES</sequence>
<dbReference type="AlphaFoldDB" id="A0A1V9A164"/>
<evidence type="ECO:0000313" key="3">
    <source>
        <dbReference type="EMBL" id="OQO90763.1"/>
    </source>
</evidence>
<keyword evidence="3" id="KW-0966">Cell projection</keyword>